<reference evidence="2" key="1">
    <citation type="submission" date="2014-09" db="EMBL/GenBank/DDBJ databases">
        <authorList>
            <person name="Magalhaes I.L.F."/>
            <person name="Oliveira U."/>
            <person name="Santos F.R."/>
            <person name="Vidigal T.H.D.A."/>
            <person name="Brescovit A.D."/>
            <person name="Santos A.J."/>
        </authorList>
    </citation>
    <scope>NUCLEOTIDE SEQUENCE</scope>
    <source>
        <tissue evidence="2">Shoot tissue taken approximately 20 cm above the soil surface</tissue>
    </source>
</reference>
<dbReference type="AlphaFoldDB" id="A0A0A9CUY2"/>
<dbReference type="EMBL" id="GBRH01217791">
    <property type="protein sequence ID" value="JAD80104.1"/>
    <property type="molecule type" value="Transcribed_RNA"/>
</dbReference>
<proteinExistence type="predicted"/>
<name>A0A0A9CUY2_ARUDO</name>
<evidence type="ECO:0000256" key="1">
    <source>
        <dbReference type="SAM" id="MobiDB-lite"/>
    </source>
</evidence>
<evidence type="ECO:0000313" key="2">
    <source>
        <dbReference type="EMBL" id="JAD80104.1"/>
    </source>
</evidence>
<organism evidence="2">
    <name type="scientific">Arundo donax</name>
    <name type="common">Giant reed</name>
    <name type="synonym">Donax arundinaceus</name>
    <dbReference type="NCBI Taxonomy" id="35708"/>
    <lineage>
        <taxon>Eukaryota</taxon>
        <taxon>Viridiplantae</taxon>
        <taxon>Streptophyta</taxon>
        <taxon>Embryophyta</taxon>
        <taxon>Tracheophyta</taxon>
        <taxon>Spermatophyta</taxon>
        <taxon>Magnoliopsida</taxon>
        <taxon>Liliopsida</taxon>
        <taxon>Poales</taxon>
        <taxon>Poaceae</taxon>
        <taxon>PACMAD clade</taxon>
        <taxon>Arundinoideae</taxon>
        <taxon>Arundineae</taxon>
        <taxon>Arundo</taxon>
    </lineage>
</organism>
<reference evidence="2" key="2">
    <citation type="journal article" date="2015" name="Data Brief">
        <title>Shoot transcriptome of the giant reed, Arundo donax.</title>
        <authorList>
            <person name="Barrero R.A."/>
            <person name="Guerrero F.D."/>
            <person name="Moolhuijzen P."/>
            <person name="Goolsby J.A."/>
            <person name="Tidwell J."/>
            <person name="Bellgard S.E."/>
            <person name="Bellgard M.I."/>
        </authorList>
    </citation>
    <scope>NUCLEOTIDE SEQUENCE</scope>
    <source>
        <tissue evidence="2">Shoot tissue taken approximately 20 cm above the soil surface</tissue>
    </source>
</reference>
<sequence length="71" mass="8517">MTLKIRIKDLKQDTNKITILWKRKATTSETEPNPPHEQQKQHQLNMNTLHHRVRTTRCVQQEQAVEPLRHI</sequence>
<accession>A0A0A9CUY2</accession>
<protein>
    <submittedName>
        <fullName evidence="2">Uncharacterized protein</fullName>
    </submittedName>
</protein>
<feature type="region of interest" description="Disordered" evidence="1">
    <location>
        <begin position="24"/>
        <end position="44"/>
    </location>
</feature>